<dbReference type="STRING" id="33528.ENSGAFP00000002962"/>
<evidence type="ECO:0000256" key="4">
    <source>
        <dbReference type="ARBA" id="ARBA00022499"/>
    </source>
</evidence>
<dbReference type="FunFam" id="3.30.160.60:FF:000451">
    <property type="entry name" value="Zinc finger protein 710"/>
    <property type="match status" value="1"/>
</dbReference>
<keyword evidence="16" id="KW-1185">Reference proteome</keyword>
<dbReference type="PROSITE" id="PS00028">
    <property type="entry name" value="ZINC_FINGER_C2H2_1"/>
    <property type="match status" value="7"/>
</dbReference>
<gene>
    <name evidence="15" type="ORF">CCH79_00004829</name>
</gene>
<evidence type="ECO:0000256" key="12">
    <source>
        <dbReference type="PROSITE-ProRule" id="PRU00042"/>
    </source>
</evidence>
<evidence type="ECO:0000313" key="16">
    <source>
        <dbReference type="Proteomes" id="UP000250572"/>
    </source>
</evidence>
<evidence type="ECO:0000256" key="3">
    <source>
        <dbReference type="ARBA" id="ARBA00006991"/>
    </source>
</evidence>
<comment type="subcellular location">
    <subcellularLocation>
        <location evidence="2">Nucleus</location>
    </subcellularLocation>
</comment>
<keyword evidence="6" id="KW-0677">Repeat</keyword>
<dbReference type="GO" id="GO:0000981">
    <property type="term" value="F:DNA-binding transcription factor activity, RNA polymerase II-specific"/>
    <property type="evidence" value="ECO:0007669"/>
    <property type="project" value="TreeGrafter"/>
</dbReference>
<evidence type="ECO:0000259" key="14">
    <source>
        <dbReference type="PROSITE" id="PS50157"/>
    </source>
</evidence>
<dbReference type="AlphaFoldDB" id="A0A315VAI4"/>
<dbReference type="FunFam" id="3.30.160.60:FF:000502">
    <property type="entry name" value="Zinc finger protein 710"/>
    <property type="match status" value="1"/>
</dbReference>
<feature type="domain" description="C2H2-type" evidence="14">
    <location>
        <begin position="654"/>
        <end position="688"/>
    </location>
</feature>
<comment type="similarity">
    <text evidence="3">Belongs to the krueppel C2H2-type zinc-finger protein family.</text>
</comment>
<accession>A0A315VAI4</accession>
<organism evidence="15 16">
    <name type="scientific">Gambusia affinis</name>
    <name type="common">Western mosquitofish</name>
    <name type="synonym">Heterandria affinis</name>
    <dbReference type="NCBI Taxonomy" id="33528"/>
    <lineage>
        <taxon>Eukaryota</taxon>
        <taxon>Metazoa</taxon>
        <taxon>Chordata</taxon>
        <taxon>Craniata</taxon>
        <taxon>Vertebrata</taxon>
        <taxon>Euteleostomi</taxon>
        <taxon>Actinopterygii</taxon>
        <taxon>Neopterygii</taxon>
        <taxon>Teleostei</taxon>
        <taxon>Neoteleostei</taxon>
        <taxon>Acanthomorphata</taxon>
        <taxon>Ovalentaria</taxon>
        <taxon>Atherinomorphae</taxon>
        <taxon>Cyprinodontiformes</taxon>
        <taxon>Poeciliidae</taxon>
        <taxon>Poeciliinae</taxon>
        <taxon>Gambusia</taxon>
    </lineage>
</organism>
<keyword evidence="4" id="KW-1017">Isopeptide bond</keyword>
<evidence type="ECO:0000256" key="9">
    <source>
        <dbReference type="ARBA" id="ARBA00022843"/>
    </source>
</evidence>
<evidence type="ECO:0000256" key="8">
    <source>
        <dbReference type="ARBA" id="ARBA00022833"/>
    </source>
</evidence>
<dbReference type="FunFam" id="3.30.160.60:FF:000161">
    <property type="entry name" value="Zinc finger protein 366"/>
    <property type="match status" value="1"/>
</dbReference>
<dbReference type="FunFam" id="3.30.160.60:FF:000186">
    <property type="entry name" value="Zinc finger protein 366"/>
    <property type="match status" value="1"/>
</dbReference>
<protein>
    <recommendedName>
        <fullName evidence="11">Zinc finger protein 710</fullName>
    </recommendedName>
</protein>
<evidence type="ECO:0000256" key="6">
    <source>
        <dbReference type="ARBA" id="ARBA00022737"/>
    </source>
</evidence>
<evidence type="ECO:0000256" key="1">
    <source>
        <dbReference type="ARBA" id="ARBA00003767"/>
    </source>
</evidence>
<dbReference type="GO" id="GO:0008270">
    <property type="term" value="F:zinc ion binding"/>
    <property type="evidence" value="ECO:0007669"/>
    <property type="project" value="UniProtKB-KW"/>
</dbReference>
<dbReference type="Proteomes" id="UP000250572">
    <property type="component" value="Unassembled WGS sequence"/>
</dbReference>
<dbReference type="EMBL" id="NHOQ01002268">
    <property type="protein sequence ID" value="PWA19078.1"/>
    <property type="molecule type" value="Genomic_DNA"/>
</dbReference>
<name>A0A315VAI4_GAMAF</name>
<dbReference type="InterPro" id="IPR036236">
    <property type="entry name" value="Znf_C2H2_sf"/>
</dbReference>
<feature type="domain" description="C2H2-type" evidence="14">
    <location>
        <begin position="459"/>
        <end position="486"/>
    </location>
</feature>
<feature type="domain" description="C2H2-type" evidence="14">
    <location>
        <begin position="626"/>
        <end position="653"/>
    </location>
</feature>
<feature type="domain" description="C2H2-type" evidence="14">
    <location>
        <begin position="515"/>
        <end position="542"/>
    </location>
</feature>
<feature type="domain" description="C2H2-type" evidence="14">
    <location>
        <begin position="431"/>
        <end position="458"/>
    </location>
</feature>
<reference evidence="15 16" key="1">
    <citation type="journal article" date="2018" name="G3 (Bethesda)">
        <title>A High-Quality Reference Genome for the Invasive Mosquitofish Gambusia affinis Using a Chicago Library.</title>
        <authorList>
            <person name="Hoffberg S.L."/>
            <person name="Troendle N.J."/>
            <person name="Glenn T.C."/>
            <person name="Mahmud O."/>
            <person name="Louha S."/>
            <person name="Chalopin D."/>
            <person name="Bennetzen J.L."/>
            <person name="Mauricio R."/>
        </authorList>
    </citation>
    <scope>NUCLEOTIDE SEQUENCE [LARGE SCALE GENOMIC DNA]</scope>
    <source>
        <strain evidence="15">NE01/NJP1002.9</strain>
        <tissue evidence="15">Muscle</tissue>
    </source>
</reference>
<dbReference type="Gene3D" id="3.30.160.60">
    <property type="entry name" value="Classic Zinc Finger"/>
    <property type="match status" value="8"/>
</dbReference>
<evidence type="ECO:0000256" key="5">
    <source>
        <dbReference type="ARBA" id="ARBA00022723"/>
    </source>
</evidence>
<evidence type="ECO:0000256" key="2">
    <source>
        <dbReference type="ARBA" id="ARBA00004123"/>
    </source>
</evidence>
<keyword evidence="9" id="KW-0832">Ubl conjugation</keyword>
<evidence type="ECO:0000313" key="15">
    <source>
        <dbReference type="EMBL" id="PWA19078.1"/>
    </source>
</evidence>
<dbReference type="InterPro" id="IPR013087">
    <property type="entry name" value="Znf_C2H2_type"/>
</dbReference>
<feature type="domain" description="C2H2-type" evidence="14">
    <location>
        <begin position="543"/>
        <end position="570"/>
    </location>
</feature>
<dbReference type="SMART" id="SM00355">
    <property type="entry name" value="ZnF_C2H2"/>
    <property type="match status" value="9"/>
</dbReference>
<feature type="domain" description="C2H2-type" evidence="14">
    <location>
        <begin position="598"/>
        <end position="625"/>
    </location>
</feature>
<feature type="domain" description="C2H2-type" evidence="14">
    <location>
        <begin position="689"/>
        <end position="717"/>
    </location>
</feature>
<keyword evidence="5" id="KW-0479">Metal-binding</keyword>
<dbReference type="PANTHER" id="PTHR24394:SF29">
    <property type="entry name" value="MYONEURIN"/>
    <property type="match status" value="1"/>
</dbReference>
<proteinExistence type="inferred from homology"/>
<keyword evidence="10" id="KW-0539">Nucleus</keyword>
<dbReference type="FunFam" id="3.30.160.60:FF:000649">
    <property type="entry name" value="Zinc finger protein 710"/>
    <property type="match status" value="1"/>
</dbReference>
<dbReference type="FunFam" id="3.30.160.60:FF:000182">
    <property type="entry name" value="zinc finger protein 366"/>
    <property type="match status" value="1"/>
</dbReference>
<dbReference type="PROSITE" id="PS50157">
    <property type="entry name" value="ZINC_FINGER_C2H2_2"/>
    <property type="match status" value="9"/>
</dbReference>
<evidence type="ECO:0000256" key="7">
    <source>
        <dbReference type="ARBA" id="ARBA00022771"/>
    </source>
</evidence>
<comment type="caution">
    <text evidence="15">The sequence shown here is derived from an EMBL/GenBank/DDBJ whole genome shotgun (WGS) entry which is preliminary data.</text>
</comment>
<keyword evidence="7 12" id="KW-0863">Zinc-finger</keyword>
<sequence length="781" mass="88307">MEVKNKKRNMSRTTEMEEYLESIISDVYDFIELVCWDFEVTWLVYPQSHARSAEEPLLRSLLKLCKRRGEEGWLALVPASPPSLTLKKRGRRSRVSLTLKNEVLKAPETSQPQERGYSSPLPPILFCLSSLQPPLHFTEEASRRLGRCEPKVMARLVDISTQTDPVVVLSLAQAAVLGLISQNEVFGATIAPNGFYTGEPKESPAPPVDGVDYEYADQLIGANGDYLGDNLGEDGQMQPSCSQRRWQQAAPPPQHVDTKMVLPDRHALQGSDVTSSHVKGEGVTPAMPSCVHMLNNMAPRGGLIQVDPATLRGPNKNCAECEREVTNQQQANTHVHPPPAQVVHRGAEQGHRGLQPQRPMGGHCRGAREDEEEVEHPGNTMMKPNQQEEAISSYFQTSEVGSYDSTEMGMGGEYEDGGQSMMWTDGRTRPHKCTVCKKGFTQTSHLKRHMLQHTDVKPYSCRFCRRGFAYPSELRAHEVKHERGRCHVCSQCGMEFPTYAHLKRHQTSHQGPHTFQCTECNKSFAYRSQLQNHLLKHQSPRPYTCSQCGLEFVQLHHLRQHSLTHKPPRRHGGRRVDRLDINIQIDECVSTLHGMKGHKCEVCSREFTLSANLKRHMLIHNSVRPFQCHVCFKSFIQKQTLKTHMIVHLPVKPFKCKVSIRTPTVCGKSFNRMYNLLGHMHLHAGNKPFKCPYCTSKFNLKGNLSRHMKVKHGMDVSPEGQETLPEMESQGEYEGQNFNFTSPDDMDNSGSQNLTKLTTANMEDMEEYYNFGKDTSSYTTP</sequence>
<evidence type="ECO:0000256" key="10">
    <source>
        <dbReference type="ARBA" id="ARBA00023242"/>
    </source>
</evidence>
<dbReference type="SUPFAM" id="SSF57667">
    <property type="entry name" value="beta-beta-alpha zinc fingers"/>
    <property type="match status" value="5"/>
</dbReference>
<dbReference type="GO" id="GO:0005634">
    <property type="term" value="C:nucleus"/>
    <property type="evidence" value="ECO:0007669"/>
    <property type="project" value="UniProtKB-SubCell"/>
</dbReference>
<dbReference type="PANTHER" id="PTHR24394">
    <property type="entry name" value="ZINC FINGER PROTEIN"/>
    <property type="match status" value="1"/>
</dbReference>
<dbReference type="Pfam" id="PF00096">
    <property type="entry name" value="zf-C2H2"/>
    <property type="match status" value="7"/>
</dbReference>
<dbReference type="FunFam" id="3.30.160.60:FF:000203">
    <property type="entry name" value="Zinc finger protein 366"/>
    <property type="match status" value="1"/>
</dbReference>
<feature type="region of interest" description="Disordered" evidence="13">
    <location>
        <begin position="345"/>
        <end position="385"/>
    </location>
</feature>
<feature type="domain" description="C2H2-type" evidence="14">
    <location>
        <begin position="487"/>
        <end position="514"/>
    </location>
</feature>
<evidence type="ECO:0000256" key="13">
    <source>
        <dbReference type="SAM" id="MobiDB-lite"/>
    </source>
</evidence>
<comment type="function">
    <text evidence="1">May be involved in transcriptional regulation.</text>
</comment>
<evidence type="ECO:0000256" key="11">
    <source>
        <dbReference type="ARBA" id="ARBA00069175"/>
    </source>
</evidence>
<keyword evidence="8" id="KW-0862">Zinc</keyword>